<feature type="region of interest" description="Disordered" evidence="1">
    <location>
        <begin position="96"/>
        <end position="213"/>
    </location>
</feature>
<feature type="compositionally biased region" description="Basic and acidic residues" evidence="1">
    <location>
        <begin position="177"/>
        <end position="191"/>
    </location>
</feature>
<feature type="compositionally biased region" description="Low complexity" evidence="1">
    <location>
        <begin position="97"/>
        <end position="117"/>
    </location>
</feature>
<feature type="compositionally biased region" description="Low complexity" evidence="1">
    <location>
        <begin position="142"/>
        <end position="165"/>
    </location>
</feature>
<evidence type="ECO:0000256" key="1">
    <source>
        <dbReference type="SAM" id="MobiDB-lite"/>
    </source>
</evidence>
<reference evidence="2" key="2">
    <citation type="submission" date="2018-05" db="EMBL/GenBank/DDBJ databases">
        <title>OgluRS3 (Oryza glumaepatula Reference Sequence Version 3).</title>
        <authorList>
            <person name="Zhang J."/>
            <person name="Kudrna D."/>
            <person name="Lee S."/>
            <person name="Talag J."/>
            <person name="Welchert J."/>
            <person name="Wing R.A."/>
        </authorList>
    </citation>
    <scope>NUCLEOTIDE SEQUENCE [LARGE SCALE GENOMIC DNA]</scope>
</reference>
<dbReference type="HOGENOM" id="CLU_856271_0_0_1"/>
<organism evidence="2">
    <name type="scientific">Oryza glumipatula</name>
    <dbReference type="NCBI Taxonomy" id="40148"/>
    <lineage>
        <taxon>Eukaryota</taxon>
        <taxon>Viridiplantae</taxon>
        <taxon>Streptophyta</taxon>
        <taxon>Embryophyta</taxon>
        <taxon>Tracheophyta</taxon>
        <taxon>Spermatophyta</taxon>
        <taxon>Magnoliopsida</taxon>
        <taxon>Liliopsida</taxon>
        <taxon>Poales</taxon>
        <taxon>Poaceae</taxon>
        <taxon>BOP clade</taxon>
        <taxon>Oryzoideae</taxon>
        <taxon>Oryzeae</taxon>
        <taxon>Oryzinae</taxon>
        <taxon>Oryza</taxon>
    </lineage>
</organism>
<sequence length="325" mass="33643">MLISLPTPPLLIPDTIATRAVVSKFTISLDPIFIFPTKTLNSPPKLPSFTSISGNGGGGGGSGDDSISSPHSTTSISNALKLLMSSFGWKLTLTHPSSSSLSWSASPTKSTSRSISTAPNSSASPRAGSAPTPRAKTRSSFSGRVAGGAPRAAPSAAATRARMPSGAAAAHASLDGLRADRSTQAARERKAQAKSTPGSGARRDGHRTAGWAARRRCSAARWGRLVESGAPWSGRLESRNRSSAATRRRRDRSAGCRCREGDAATRSCSSRDRARASPSSSETGGAAMSRPVSASSWGRSGVAAWAQMGRSIWAKRPGGPRDCDV</sequence>
<name>A0A0E0BC22_9ORYZ</name>
<reference evidence="2" key="1">
    <citation type="submission" date="2015-04" db="UniProtKB">
        <authorList>
            <consortium name="EnsemblPlants"/>
        </authorList>
    </citation>
    <scope>IDENTIFICATION</scope>
</reference>
<dbReference type="EnsemblPlants" id="OGLUM10G13940.1">
    <property type="protein sequence ID" value="OGLUM10G13940.1"/>
    <property type="gene ID" value="OGLUM10G13940"/>
</dbReference>
<feature type="region of interest" description="Disordered" evidence="1">
    <location>
        <begin position="45"/>
        <end position="72"/>
    </location>
</feature>
<accession>A0A0E0BC22</accession>
<evidence type="ECO:0000313" key="3">
    <source>
        <dbReference type="Proteomes" id="UP000026961"/>
    </source>
</evidence>
<keyword evidence="3" id="KW-1185">Reference proteome</keyword>
<feature type="compositionally biased region" description="Basic and acidic residues" evidence="1">
    <location>
        <begin position="252"/>
        <end position="275"/>
    </location>
</feature>
<dbReference type="Gramene" id="OGLUM10G13940.1">
    <property type="protein sequence ID" value="OGLUM10G13940.1"/>
    <property type="gene ID" value="OGLUM10G13940"/>
</dbReference>
<evidence type="ECO:0000313" key="2">
    <source>
        <dbReference type="EnsemblPlants" id="OGLUM10G13940.1"/>
    </source>
</evidence>
<feature type="region of interest" description="Disordered" evidence="1">
    <location>
        <begin position="232"/>
        <end position="301"/>
    </location>
</feature>
<dbReference type="AlphaFoldDB" id="A0A0E0BC22"/>
<dbReference type="Proteomes" id="UP000026961">
    <property type="component" value="Chromosome 10"/>
</dbReference>
<feature type="compositionally biased region" description="Gly residues" evidence="1">
    <location>
        <begin position="54"/>
        <end position="63"/>
    </location>
</feature>
<protein>
    <submittedName>
        <fullName evidence="2">Uncharacterized protein</fullName>
    </submittedName>
</protein>
<proteinExistence type="predicted"/>